<proteinExistence type="predicted"/>
<dbReference type="EMBL" id="QGKW02001911">
    <property type="protein sequence ID" value="KAF2565302.1"/>
    <property type="molecule type" value="Genomic_DNA"/>
</dbReference>
<dbReference type="Proteomes" id="UP000712281">
    <property type="component" value="Unassembled WGS sequence"/>
</dbReference>
<name>A0A8S9I7E4_BRACR</name>
<evidence type="ECO:0000313" key="1">
    <source>
        <dbReference type="EMBL" id="KAF2565302.1"/>
    </source>
</evidence>
<protein>
    <submittedName>
        <fullName evidence="1">Uncharacterized protein</fullName>
    </submittedName>
</protein>
<evidence type="ECO:0000313" key="2">
    <source>
        <dbReference type="Proteomes" id="UP000712281"/>
    </source>
</evidence>
<reference evidence="1" key="1">
    <citation type="submission" date="2019-12" db="EMBL/GenBank/DDBJ databases">
        <title>Genome sequencing and annotation of Brassica cretica.</title>
        <authorList>
            <person name="Studholme D.J."/>
            <person name="Sarris P.F."/>
        </authorList>
    </citation>
    <scope>NUCLEOTIDE SEQUENCE</scope>
    <source>
        <strain evidence="1">PFS-001/15</strain>
        <tissue evidence="1">Leaf</tissue>
    </source>
</reference>
<dbReference type="AlphaFoldDB" id="A0A8S9I7E4"/>
<gene>
    <name evidence="1" type="ORF">F2Q68_00025523</name>
</gene>
<accession>A0A8S9I7E4</accession>
<organism evidence="1 2">
    <name type="scientific">Brassica cretica</name>
    <name type="common">Mustard</name>
    <dbReference type="NCBI Taxonomy" id="69181"/>
    <lineage>
        <taxon>Eukaryota</taxon>
        <taxon>Viridiplantae</taxon>
        <taxon>Streptophyta</taxon>
        <taxon>Embryophyta</taxon>
        <taxon>Tracheophyta</taxon>
        <taxon>Spermatophyta</taxon>
        <taxon>Magnoliopsida</taxon>
        <taxon>eudicotyledons</taxon>
        <taxon>Gunneridae</taxon>
        <taxon>Pentapetalae</taxon>
        <taxon>rosids</taxon>
        <taxon>malvids</taxon>
        <taxon>Brassicales</taxon>
        <taxon>Brassicaceae</taxon>
        <taxon>Brassiceae</taxon>
        <taxon>Brassica</taxon>
    </lineage>
</organism>
<comment type="caution">
    <text evidence="1">The sequence shown here is derived from an EMBL/GenBank/DDBJ whole genome shotgun (WGS) entry which is preliminary data.</text>
</comment>
<sequence>MHEQAHICLPGHAEKFTRTMPKPNTYSKADIDDMVYGIYRAHEMSQDDSYKRLDDVYYPLNDNIEKLNTHMDELKEEIDVIQRQTMIRSEALIDGYTRPSIDNSRTSLRGRLVIVKLLEDKLDEITFSQDLMREDFSQRLENVVETTHTILRIQQGCIGHLQKRMHVHEVDTEIMKKQWTRGDVAIRNFVASCIRIYARFTEEWSVCLARGSCREEERMSINADFLTSIDMDARMQNLAEKTHSRKIGERKQGCRVATSEKAGRYVACSVATYMSISTRSSKDELLFFSDPTRLERSIRTEKRTVSINTNTSTSIDIYHRATIDSSTRTSIDTSPREDMIATFVLQRDENGDLHDPGGHLYNAAAIYQDKDQCHLDDMEFKLEDLLKDQLEMTEDMMNLHLDFLCKELNGRLETLDTRVKMLYTQASQTAEAVRKQEAMIKENAVEVERHRVDDILDNGFGEQHGCIDRQEKPSTDHPSTPYQVRLPDLDAHHLNATRNPSQKLVCLETTEKISQQSAEAPEREVNKVELDGFHKRVKRVHKDMSFEDAYYKYRLDVFEDPALTTDTCREPARPASALIDILSSISIDSTSSESIDSTISASIDSTISTSIDRNSCCQSLPVVIPGILSCPQDIVDSTLESTYESSSYPTSDVDRFTLEDFLELEEWLRQKLDDDRHS</sequence>